<dbReference type="Proteomes" id="UP000799536">
    <property type="component" value="Unassembled WGS sequence"/>
</dbReference>
<evidence type="ECO:0000256" key="7">
    <source>
        <dbReference type="SAM" id="MobiDB-lite"/>
    </source>
</evidence>
<feature type="transmembrane region" description="Helical" evidence="8">
    <location>
        <begin position="86"/>
        <end position="107"/>
    </location>
</feature>
<evidence type="ECO:0000256" key="8">
    <source>
        <dbReference type="SAM" id="Phobius"/>
    </source>
</evidence>
<dbReference type="PANTHER" id="PTHR23506">
    <property type="entry name" value="GH10249P"/>
    <property type="match status" value="1"/>
</dbReference>
<dbReference type="PROSITE" id="PS50850">
    <property type="entry name" value="MFS"/>
    <property type="match status" value="1"/>
</dbReference>
<feature type="transmembrane region" description="Helical" evidence="8">
    <location>
        <begin position="338"/>
        <end position="358"/>
    </location>
</feature>
<dbReference type="AlphaFoldDB" id="A0A9P4MS97"/>
<keyword evidence="5 8" id="KW-1133">Transmembrane helix</keyword>
<dbReference type="OrthoDB" id="5086884at2759"/>
<keyword evidence="3" id="KW-0813">Transport</keyword>
<feature type="transmembrane region" description="Helical" evidence="8">
    <location>
        <begin position="309"/>
        <end position="331"/>
    </location>
</feature>
<feature type="transmembrane region" description="Helical" evidence="8">
    <location>
        <begin position="119"/>
        <end position="137"/>
    </location>
</feature>
<dbReference type="EMBL" id="ML994196">
    <property type="protein sequence ID" value="KAF2197813.1"/>
    <property type="molecule type" value="Genomic_DNA"/>
</dbReference>
<dbReference type="Gene3D" id="1.20.1250.20">
    <property type="entry name" value="MFS general substrate transporter like domains"/>
    <property type="match status" value="1"/>
</dbReference>
<dbReference type="InterPro" id="IPR020846">
    <property type="entry name" value="MFS_dom"/>
</dbReference>
<keyword evidence="4 8" id="KW-0812">Transmembrane</keyword>
<evidence type="ECO:0000256" key="1">
    <source>
        <dbReference type="ARBA" id="ARBA00004141"/>
    </source>
</evidence>
<accession>A0A9P4MS97</accession>
<dbReference type="GO" id="GO:0022857">
    <property type="term" value="F:transmembrane transporter activity"/>
    <property type="evidence" value="ECO:0007669"/>
    <property type="project" value="InterPro"/>
</dbReference>
<keyword evidence="11" id="KW-1185">Reference proteome</keyword>
<comment type="subcellular location">
    <subcellularLocation>
        <location evidence="1">Membrane</location>
        <topology evidence="1">Multi-pass membrane protein</topology>
    </subcellularLocation>
</comment>
<protein>
    <submittedName>
        <fullName evidence="10">MFS general substrate transporter</fullName>
    </submittedName>
</protein>
<dbReference type="InterPro" id="IPR036259">
    <property type="entry name" value="MFS_trans_sf"/>
</dbReference>
<feature type="compositionally biased region" description="Polar residues" evidence="7">
    <location>
        <begin position="220"/>
        <end position="232"/>
    </location>
</feature>
<dbReference type="InterPro" id="IPR011701">
    <property type="entry name" value="MFS"/>
</dbReference>
<feature type="transmembrane region" description="Helical" evidence="8">
    <location>
        <begin position="370"/>
        <end position="395"/>
    </location>
</feature>
<dbReference type="PANTHER" id="PTHR23506:SF23">
    <property type="entry name" value="GH10249P"/>
    <property type="match status" value="1"/>
</dbReference>
<feature type="region of interest" description="Disordered" evidence="7">
    <location>
        <begin position="178"/>
        <end position="257"/>
    </location>
</feature>
<evidence type="ECO:0000259" key="9">
    <source>
        <dbReference type="PROSITE" id="PS50850"/>
    </source>
</evidence>
<feature type="compositionally biased region" description="Basic and acidic residues" evidence="7">
    <location>
        <begin position="196"/>
        <end position="205"/>
    </location>
</feature>
<name>A0A9P4MS97_9PLEO</name>
<evidence type="ECO:0000313" key="10">
    <source>
        <dbReference type="EMBL" id="KAF2197813.1"/>
    </source>
</evidence>
<comment type="similarity">
    <text evidence="2">Belongs to the major facilitator superfamily. Vesicular transporter family.</text>
</comment>
<feature type="domain" description="Major facilitator superfamily (MFS) profile" evidence="9">
    <location>
        <begin position="1"/>
        <end position="472"/>
    </location>
</feature>
<evidence type="ECO:0000256" key="6">
    <source>
        <dbReference type="ARBA" id="ARBA00023136"/>
    </source>
</evidence>
<feature type="transmembrane region" description="Helical" evidence="8">
    <location>
        <begin position="62"/>
        <end position="80"/>
    </location>
</feature>
<feature type="transmembrane region" description="Helical" evidence="8">
    <location>
        <begin position="28"/>
        <end position="50"/>
    </location>
</feature>
<dbReference type="CDD" id="cd17325">
    <property type="entry name" value="MFS_MdtG_SLC18_like"/>
    <property type="match status" value="1"/>
</dbReference>
<feature type="transmembrane region" description="Helical" evidence="8">
    <location>
        <begin position="149"/>
        <end position="168"/>
    </location>
</feature>
<keyword evidence="6 8" id="KW-0472">Membrane</keyword>
<evidence type="ECO:0000256" key="2">
    <source>
        <dbReference type="ARBA" id="ARBA00006829"/>
    </source>
</evidence>
<sequence length="489" mass="51878">MFLYGIIVPVIPFALEGRTHVKSDKVQYWVSVLIAVYGAALLAFSPICGWLADHTSSRRSPLLLGLAALLGSTVLLNVAPNVAVLIVARILQGASAAVVWVVGLALMADTVPQENLGQAFGYVGMGMSLGILVAPLLGGIVFERAGYDAVFAMAYALIGLDIVLRLALVEKKVAGRWNPVQAPGDENGRGGGVENLEEREGDIRDLAGTSTSAPGREKSPSSPTLQAPISQNHTHTHTHTLTPSPTPSHPPQQAKRPLRTRLPPLVSLLYSRRLLSALFGALIQAALMTSFDSVLALRAANIFHWHSTGAALLFLPLVIPSFIEPLVGYITDRIGPRYPAAFGFLLAVPPFVCLRYVTDNTIRDKVLICALLGIIGLALALTFPPFMAEISAVVAGKQAKMLEKGEKGYGEGGAYAQAYGLFNMAFAGGCLVGPLLAGFVVENRGWGTMSWVLGLLAGVTAIPTFLWMGGWIGDARKKKPAEGSGERDA</sequence>
<feature type="transmembrane region" description="Helical" evidence="8">
    <location>
        <begin position="449"/>
        <end position="469"/>
    </location>
</feature>
<feature type="transmembrane region" description="Helical" evidence="8">
    <location>
        <begin position="416"/>
        <end position="437"/>
    </location>
</feature>
<dbReference type="Pfam" id="PF07690">
    <property type="entry name" value="MFS_1"/>
    <property type="match status" value="1"/>
</dbReference>
<dbReference type="InterPro" id="IPR050930">
    <property type="entry name" value="MFS_Vesicular_Transporter"/>
</dbReference>
<evidence type="ECO:0000256" key="4">
    <source>
        <dbReference type="ARBA" id="ARBA00022692"/>
    </source>
</evidence>
<organism evidence="10 11">
    <name type="scientific">Delitschia confertaspora ATCC 74209</name>
    <dbReference type="NCBI Taxonomy" id="1513339"/>
    <lineage>
        <taxon>Eukaryota</taxon>
        <taxon>Fungi</taxon>
        <taxon>Dikarya</taxon>
        <taxon>Ascomycota</taxon>
        <taxon>Pezizomycotina</taxon>
        <taxon>Dothideomycetes</taxon>
        <taxon>Pleosporomycetidae</taxon>
        <taxon>Pleosporales</taxon>
        <taxon>Delitschiaceae</taxon>
        <taxon>Delitschia</taxon>
    </lineage>
</organism>
<reference evidence="10" key="1">
    <citation type="journal article" date="2020" name="Stud. Mycol.">
        <title>101 Dothideomycetes genomes: a test case for predicting lifestyles and emergence of pathogens.</title>
        <authorList>
            <person name="Haridas S."/>
            <person name="Albert R."/>
            <person name="Binder M."/>
            <person name="Bloem J."/>
            <person name="Labutti K."/>
            <person name="Salamov A."/>
            <person name="Andreopoulos B."/>
            <person name="Baker S."/>
            <person name="Barry K."/>
            <person name="Bills G."/>
            <person name="Bluhm B."/>
            <person name="Cannon C."/>
            <person name="Castanera R."/>
            <person name="Culley D."/>
            <person name="Daum C."/>
            <person name="Ezra D."/>
            <person name="Gonzalez J."/>
            <person name="Henrissat B."/>
            <person name="Kuo A."/>
            <person name="Liang C."/>
            <person name="Lipzen A."/>
            <person name="Lutzoni F."/>
            <person name="Magnuson J."/>
            <person name="Mondo S."/>
            <person name="Nolan M."/>
            <person name="Ohm R."/>
            <person name="Pangilinan J."/>
            <person name="Park H.-J."/>
            <person name="Ramirez L."/>
            <person name="Alfaro M."/>
            <person name="Sun H."/>
            <person name="Tritt A."/>
            <person name="Yoshinaga Y."/>
            <person name="Zwiers L.-H."/>
            <person name="Turgeon B."/>
            <person name="Goodwin S."/>
            <person name="Spatafora J."/>
            <person name="Crous P."/>
            <person name="Grigoriev I."/>
        </authorList>
    </citation>
    <scope>NUCLEOTIDE SEQUENCE</scope>
    <source>
        <strain evidence="10">ATCC 74209</strain>
    </source>
</reference>
<comment type="caution">
    <text evidence="10">The sequence shown here is derived from an EMBL/GenBank/DDBJ whole genome shotgun (WGS) entry which is preliminary data.</text>
</comment>
<dbReference type="GO" id="GO:0016020">
    <property type="term" value="C:membrane"/>
    <property type="evidence" value="ECO:0007669"/>
    <property type="project" value="UniProtKB-SubCell"/>
</dbReference>
<proteinExistence type="inferred from homology"/>
<evidence type="ECO:0000256" key="3">
    <source>
        <dbReference type="ARBA" id="ARBA00022448"/>
    </source>
</evidence>
<evidence type="ECO:0000256" key="5">
    <source>
        <dbReference type="ARBA" id="ARBA00022989"/>
    </source>
</evidence>
<evidence type="ECO:0000313" key="11">
    <source>
        <dbReference type="Proteomes" id="UP000799536"/>
    </source>
</evidence>
<dbReference type="PRINTS" id="PR01035">
    <property type="entry name" value="TCRTETA"/>
</dbReference>
<dbReference type="Gene3D" id="1.20.1720.10">
    <property type="entry name" value="Multidrug resistance protein D"/>
    <property type="match status" value="1"/>
</dbReference>
<gene>
    <name evidence="10" type="ORF">GQ43DRAFT_443915</name>
</gene>
<dbReference type="InterPro" id="IPR001958">
    <property type="entry name" value="Tet-R_TetA/multi-R_MdtG-like"/>
</dbReference>
<dbReference type="SUPFAM" id="SSF103473">
    <property type="entry name" value="MFS general substrate transporter"/>
    <property type="match status" value="1"/>
</dbReference>